<dbReference type="EMBL" id="CAJNNW010009139">
    <property type="protein sequence ID" value="CAE8650737.1"/>
    <property type="molecule type" value="Genomic_DNA"/>
</dbReference>
<feature type="binding site" evidence="9">
    <location>
        <position position="294"/>
    </location>
    <ligand>
        <name>NAD(+)</name>
        <dbReference type="ChEBI" id="CHEBI:57540"/>
    </ligand>
</feature>
<dbReference type="InterPro" id="IPR036188">
    <property type="entry name" value="FAD/NAD-bd_sf"/>
</dbReference>
<dbReference type="InterPro" id="IPR004099">
    <property type="entry name" value="Pyr_nucl-diS_OxRdtase_dimer"/>
</dbReference>
<feature type="binding site" evidence="9">
    <location>
        <begin position="201"/>
        <end position="208"/>
    </location>
    <ligand>
        <name>NAD(+)</name>
        <dbReference type="ChEBI" id="CHEBI:57540"/>
    </ligand>
</feature>
<evidence type="ECO:0000256" key="7">
    <source>
        <dbReference type="ARBA" id="ARBA00023284"/>
    </source>
</evidence>
<evidence type="ECO:0000256" key="6">
    <source>
        <dbReference type="ARBA" id="ARBA00023157"/>
    </source>
</evidence>
<reference evidence="15" key="1">
    <citation type="submission" date="2021-02" db="EMBL/GenBank/DDBJ databases">
        <authorList>
            <person name="Dougan E. K."/>
            <person name="Rhodes N."/>
            <person name="Thang M."/>
            <person name="Chan C."/>
        </authorList>
    </citation>
    <scope>NUCLEOTIDE SEQUENCE</scope>
</reference>
<comment type="catalytic activity">
    <reaction evidence="11">
        <text>N(6)-[(R)-dihydrolipoyl]-L-lysyl-[protein] + NAD(+) = N(6)-[(R)-lipoyl]-L-lysyl-[protein] + NADH + H(+)</text>
        <dbReference type="Rhea" id="RHEA:15045"/>
        <dbReference type="Rhea" id="RHEA-COMP:10474"/>
        <dbReference type="Rhea" id="RHEA-COMP:10475"/>
        <dbReference type="ChEBI" id="CHEBI:15378"/>
        <dbReference type="ChEBI" id="CHEBI:57540"/>
        <dbReference type="ChEBI" id="CHEBI:57945"/>
        <dbReference type="ChEBI" id="CHEBI:83099"/>
        <dbReference type="ChEBI" id="CHEBI:83100"/>
        <dbReference type="EC" id="1.8.1.4"/>
    </reaction>
</comment>
<evidence type="ECO:0000313" key="15">
    <source>
        <dbReference type="EMBL" id="CAE8650737.1"/>
    </source>
</evidence>
<feature type="active site" description="Proton acceptor" evidence="8">
    <location>
        <position position="467"/>
    </location>
</feature>
<keyword evidence="4 11" id="KW-0560">Oxidoreductase</keyword>
<evidence type="ECO:0000256" key="8">
    <source>
        <dbReference type="PIRSR" id="PIRSR000350-2"/>
    </source>
</evidence>
<evidence type="ECO:0000313" key="14">
    <source>
        <dbReference type="EMBL" id="CAE8641824.1"/>
    </source>
</evidence>
<feature type="binding site" evidence="9">
    <location>
        <position position="224"/>
    </location>
    <ligand>
        <name>NAD(+)</name>
        <dbReference type="ChEBI" id="CHEBI:57540"/>
    </ligand>
</feature>
<keyword evidence="6" id="KW-1015">Disulfide bond</keyword>
<feature type="binding site" evidence="9">
    <location>
        <position position="135"/>
    </location>
    <ligand>
        <name>FAD</name>
        <dbReference type="ChEBI" id="CHEBI:57692"/>
    </ligand>
</feature>
<gene>
    <name evidence="14" type="ORF">PGLA1383_LOCUS56416</name>
    <name evidence="15" type="ORF">PGLA2088_LOCUS8529</name>
</gene>
<feature type="domain" description="FAD/NAD(P)-binding" evidence="13">
    <location>
        <begin position="24"/>
        <end position="349"/>
    </location>
</feature>
<dbReference type="OMA" id="CAQLGMK"/>
<dbReference type="Gene3D" id="3.50.50.60">
    <property type="entry name" value="FAD/NAD(P)-binding domain"/>
    <property type="match status" value="2"/>
</dbReference>
<feature type="domain" description="Pyridine nucleotide-disulphide oxidoreductase dimerisation" evidence="12">
    <location>
        <begin position="369"/>
        <end position="477"/>
    </location>
</feature>
<dbReference type="FunFam" id="3.30.390.30:FF:000001">
    <property type="entry name" value="Dihydrolipoyl dehydrogenase"/>
    <property type="match status" value="1"/>
</dbReference>
<dbReference type="InterPro" id="IPR006258">
    <property type="entry name" value="Lipoamide_DH"/>
</dbReference>
<evidence type="ECO:0000256" key="4">
    <source>
        <dbReference type="ARBA" id="ARBA00023002"/>
    </source>
</evidence>
<dbReference type="PANTHER" id="PTHR22912:SF151">
    <property type="entry name" value="DIHYDROLIPOYL DEHYDROGENASE, MITOCHONDRIAL"/>
    <property type="match status" value="1"/>
</dbReference>
<evidence type="ECO:0000256" key="2">
    <source>
        <dbReference type="ARBA" id="ARBA00022630"/>
    </source>
</evidence>
<evidence type="ECO:0000256" key="1">
    <source>
        <dbReference type="ARBA" id="ARBA00007532"/>
    </source>
</evidence>
<feature type="disulfide bond" description="Redox-active" evidence="10">
    <location>
        <begin position="62"/>
        <end position="67"/>
    </location>
</feature>
<dbReference type="GO" id="GO:0045252">
    <property type="term" value="C:oxoglutarate dehydrogenase complex"/>
    <property type="evidence" value="ECO:0007669"/>
    <property type="project" value="TreeGrafter"/>
</dbReference>
<evidence type="ECO:0000256" key="11">
    <source>
        <dbReference type="RuleBase" id="RU003692"/>
    </source>
</evidence>
<keyword evidence="2 11" id="KW-0285">Flavoprotein</keyword>
<dbReference type="EMBL" id="CAJNNV010033028">
    <property type="protein sequence ID" value="CAE8641824.1"/>
    <property type="molecule type" value="Genomic_DNA"/>
</dbReference>
<dbReference type="InterPro" id="IPR023753">
    <property type="entry name" value="FAD/NAD-binding_dom"/>
</dbReference>
<dbReference type="InterPro" id="IPR050151">
    <property type="entry name" value="Class-I_Pyr_Nuc-Dis_Oxidored"/>
</dbReference>
<feature type="binding site" evidence="9">
    <location>
        <begin position="164"/>
        <end position="166"/>
    </location>
    <ligand>
        <name>FAD</name>
        <dbReference type="ChEBI" id="CHEBI:57692"/>
    </ligand>
</feature>
<dbReference type="PRINTS" id="PR00368">
    <property type="entry name" value="FADPNR"/>
</dbReference>
<dbReference type="Proteomes" id="UP000654075">
    <property type="component" value="Unassembled WGS sequence"/>
</dbReference>
<dbReference type="GO" id="GO:0005739">
    <property type="term" value="C:mitochondrion"/>
    <property type="evidence" value="ECO:0007669"/>
    <property type="project" value="TreeGrafter"/>
</dbReference>
<dbReference type="SUPFAM" id="SSF55424">
    <property type="entry name" value="FAD/NAD-linked reductases, dimerisation (C-terminal) domain"/>
    <property type="match status" value="1"/>
</dbReference>
<dbReference type="Pfam" id="PF02852">
    <property type="entry name" value="Pyr_redox_dim"/>
    <property type="match status" value="1"/>
</dbReference>
<dbReference type="PRINTS" id="PR00411">
    <property type="entry name" value="PNDRDTASEI"/>
</dbReference>
<feature type="binding site" evidence="9">
    <location>
        <begin position="340"/>
        <end position="343"/>
    </location>
    <ligand>
        <name>FAD</name>
        <dbReference type="ChEBI" id="CHEBI:57692"/>
    </ligand>
</feature>
<evidence type="ECO:0000313" key="17">
    <source>
        <dbReference type="Proteomes" id="UP000654075"/>
    </source>
</evidence>
<dbReference type="GO" id="GO:0006103">
    <property type="term" value="P:2-oxoglutarate metabolic process"/>
    <property type="evidence" value="ECO:0007669"/>
    <property type="project" value="TreeGrafter"/>
</dbReference>
<dbReference type="OrthoDB" id="361797at2759"/>
<dbReference type="AlphaFoldDB" id="A0A813IHR6"/>
<keyword evidence="7 11" id="KW-0676">Redox-active center</keyword>
<dbReference type="EC" id="1.8.1.4" evidence="11"/>
<evidence type="ECO:0000256" key="10">
    <source>
        <dbReference type="PIRSR" id="PIRSR000350-4"/>
    </source>
</evidence>
<dbReference type="FunFam" id="3.50.50.60:FF:000001">
    <property type="entry name" value="Dihydrolipoyl dehydrogenase, mitochondrial"/>
    <property type="match status" value="1"/>
</dbReference>
<evidence type="ECO:0000259" key="13">
    <source>
        <dbReference type="Pfam" id="PF07992"/>
    </source>
</evidence>
<protein>
    <recommendedName>
        <fullName evidence="11">Dihydrolipoyl dehydrogenase</fullName>
        <ecNumber evidence="11">1.8.1.4</ecNumber>
    </recommendedName>
</protein>
<comment type="caution">
    <text evidence="15">The sequence shown here is derived from an EMBL/GenBank/DDBJ whole genome shotgun (WGS) entry which is preliminary data.</text>
</comment>
<dbReference type="SUPFAM" id="SSF51905">
    <property type="entry name" value="FAD/NAD(P)-binding domain"/>
    <property type="match status" value="1"/>
</dbReference>
<dbReference type="PROSITE" id="PS00076">
    <property type="entry name" value="PYRIDINE_REDOX_1"/>
    <property type="match status" value="1"/>
</dbReference>
<dbReference type="NCBIfam" id="TIGR01350">
    <property type="entry name" value="lipoamide_DH"/>
    <property type="match status" value="1"/>
</dbReference>
<dbReference type="GO" id="GO:0050660">
    <property type="term" value="F:flavin adenine dinucleotide binding"/>
    <property type="evidence" value="ECO:0007669"/>
    <property type="project" value="InterPro"/>
</dbReference>
<feature type="binding site" evidence="9">
    <location>
        <position position="334"/>
    </location>
    <ligand>
        <name>FAD</name>
        <dbReference type="ChEBI" id="CHEBI:57692"/>
    </ligand>
</feature>
<comment type="similarity">
    <text evidence="1 11">Belongs to the class-I pyridine nucleotide-disulfide oxidoreductase family.</text>
</comment>
<keyword evidence="5 9" id="KW-0520">NAD</keyword>
<keyword evidence="17" id="KW-1185">Reference proteome</keyword>
<feature type="binding site" evidence="9">
    <location>
        <position position="71"/>
    </location>
    <ligand>
        <name>FAD</name>
        <dbReference type="ChEBI" id="CHEBI:57692"/>
    </ligand>
</feature>
<evidence type="ECO:0000256" key="3">
    <source>
        <dbReference type="ARBA" id="ARBA00022827"/>
    </source>
</evidence>
<comment type="miscellaneous">
    <text evidence="11">The active site is a redox-active disulfide bond.</text>
</comment>
<dbReference type="InterPro" id="IPR012999">
    <property type="entry name" value="Pyr_OxRdtase_I_AS"/>
</dbReference>
<dbReference type="Pfam" id="PF07992">
    <property type="entry name" value="Pyr_redox_2"/>
    <property type="match status" value="1"/>
</dbReference>
<evidence type="ECO:0000259" key="12">
    <source>
        <dbReference type="Pfam" id="PF02852"/>
    </source>
</evidence>
<name>A0A813IHR6_POLGL</name>
<dbReference type="InterPro" id="IPR016156">
    <property type="entry name" value="FAD/NAD-linked_Rdtase_dimer_sf"/>
</dbReference>
<organism evidence="15 16">
    <name type="scientific">Polarella glacialis</name>
    <name type="common">Dinoflagellate</name>
    <dbReference type="NCBI Taxonomy" id="89957"/>
    <lineage>
        <taxon>Eukaryota</taxon>
        <taxon>Sar</taxon>
        <taxon>Alveolata</taxon>
        <taxon>Dinophyceae</taxon>
        <taxon>Suessiales</taxon>
        <taxon>Suessiaceae</taxon>
        <taxon>Polarella</taxon>
    </lineage>
</organism>
<dbReference type="Gene3D" id="3.30.390.30">
    <property type="match status" value="1"/>
</dbReference>
<dbReference type="GO" id="GO:0004148">
    <property type="term" value="F:dihydrolipoyl dehydrogenase (NADH) activity"/>
    <property type="evidence" value="ECO:0007669"/>
    <property type="project" value="UniProtKB-EC"/>
</dbReference>
<evidence type="ECO:0000313" key="16">
    <source>
        <dbReference type="Proteomes" id="UP000626109"/>
    </source>
</evidence>
<sequence>MFSRPLNQGLVLAGRRLQSSAAGYDLCVIGGGPGGYVAAIKAAQLGLKVVCVERRGTLGGTCLNVGCIPSKSLLHNSHLYHMAKHDLAARGIKADNVTLDLDVMMAVKEKAIATLTKGIEMLFKANKVDYVKGHGTLSGPNSVKVALMDGGDQTIETKNIMLATGSEVMSLPNIELDEKVIVSSTGALKLEKVPERLTVIGGGVIGLELGSVWARLGSKVTVVEFMGSIGGVGIDTEVAKQFTAMLKKQGMKFELKTKVTGVEKAGSIIKVHTEAAAGGDSKIAEADVVLVCVGRRTFFDNLGLEAVGVKVERNKIEVDHHWRTNVPSIFAVGDIVKGPMLAHKAEDEGCLVSEYLATGKDPHMDYDKVPSVIYTTPEVAWVGKTEEMLKAEGVEYKKGKYTFGANSRAKASGEEMGFVKVLACKKTDKLLGVHIVNNIAGELIGEACLAIEYGASTEDIARVCHAHPTLSEAFKGATQMTAFGKAINSPP</sequence>
<keyword evidence="3 9" id="KW-0274">FAD</keyword>
<proteinExistence type="inferred from homology"/>
<comment type="cofactor">
    <cofactor evidence="9 11">
        <name>FAD</name>
        <dbReference type="ChEBI" id="CHEBI:57692"/>
    </cofactor>
    <text evidence="9 11">Binds 1 FAD per subunit.</text>
</comment>
<dbReference type="InterPro" id="IPR001100">
    <property type="entry name" value="Pyr_nuc-diS_OxRdtase"/>
</dbReference>
<dbReference type="PIRSF" id="PIRSF000350">
    <property type="entry name" value="Mercury_reductase_MerA"/>
    <property type="match status" value="1"/>
</dbReference>
<keyword evidence="9" id="KW-0547">Nucleotide-binding</keyword>
<dbReference type="PANTHER" id="PTHR22912">
    <property type="entry name" value="DISULFIDE OXIDOREDUCTASE"/>
    <property type="match status" value="1"/>
</dbReference>
<dbReference type="Proteomes" id="UP000626109">
    <property type="component" value="Unassembled WGS sequence"/>
</dbReference>
<accession>A0A813IHR6</accession>
<evidence type="ECO:0000256" key="5">
    <source>
        <dbReference type="ARBA" id="ARBA00023027"/>
    </source>
</evidence>
<evidence type="ECO:0000256" key="9">
    <source>
        <dbReference type="PIRSR" id="PIRSR000350-3"/>
    </source>
</evidence>